<evidence type="ECO:0000313" key="2">
    <source>
        <dbReference type="Proteomes" id="UP000318937"/>
    </source>
</evidence>
<dbReference type="EMBL" id="VDGG01000003">
    <property type="protein sequence ID" value="TQR18269.1"/>
    <property type="molecule type" value="Genomic_DNA"/>
</dbReference>
<dbReference type="PROSITE" id="PS51273">
    <property type="entry name" value="GATASE_TYPE_1"/>
    <property type="match status" value="1"/>
</dbReference>
<dbReference type="InterPro" id="IPR044668">
    <property type="entry name" value="PuuD-like"/>
</dbReference>
<dbReference type="PANTHER" id="PTHR43235:SF1">
    <property type="entry name" value="GLUTAMINE AMIDOTRANSFERASE PB2B2.05-RELATED"/>
    <property type="match status" value="1"/>
</dbReference>
<evidence type="ECO:0000313" key="1">
    <source>
        <dbReference type="EMBL" id="TQR18269.1"/>
    </source>
</evidence>
<keyword evidence="2" id="KW-1185">Reference proteome</keyword>
<sequence length="233" mass="25473">MKPVIGVSSDLKEKVLSVSTDNIHAVARFGGVPIVLPNLQEDGIDLIVEMIDGLLLTGGGDIDPTLFGEEPHQRLGSIVPERDAFEIQLVQKMLEKNKPILGICRGAQILSIAAGGDMYQDIYTQSTEQLLQHDQQAPNWHASHFVQVTNLSILSSIIGVEKFKVNSFHHQAVRNIPNGFIVSGIASDGIIEAFESENHSFVMGIQWHPESLLLKDDFVSAAIFSCFINACSN</sequence>
<dbReference type="InterPro" id="IPR011697">
    <property type="entry name" value="Peptidase_C26"/>
</dbReference>
<dbReference type="GO" id="GO:0005829">
    <property type="term" value="C:cytosol"/>
    <property type="evidence" value="ECO:0007669"/>
    <property type="project" value="TreeGrafter"/>
</dbReference>
<dbReference type="Proteomes" id="UP000318937">
    <property type="component" value="Unassembled WGS sequence"/>
</dbReference>
<name>A0A544TLF1_9BACI</name>
<dbReference type="GO" id="GO:0033969">
    <property type="term" value="F:gamma-glutamyl-gamma-aminobutyrate hydrolase activity"/>
    <property type="evidence" value="ECO:0007669"/>
    <property type="project" value="TreeGrafter"/>
</dbReference>
<reference evidence="1 2" key="1">
    <citation type="submission" date="2019-05" db="EMBL/GenBank/DDBJ databases">
        <title>Psychrobacillus vulpis sp. nov., a new species isolated from feces of a red fox that inhabits in The Tablas de Daimiel Natural Park, Albacete, Spain.</title>
        <authorList>
            <person name="Rodriguez M."/>
            <person name="Reina J.C."/>
            <person name="Bejar V."/>
            <person name="Llamas I."/>
        </authorList>
    </citation>
    <scope>NUCLEOTIDE SEQUENCE [LARGE SCALE GENOMIC DNA]</scope>
    <source>
        <strain evidence="1 2">NHI-2</strain>
    </source>
</reference>
<dbReference type="AlphaFoldDB" id="A0A544TLF1"/>
<dbReference type="Pfam" id="PF07722">
    <property type="entry name" value="Peptidase_C26"/>
    <property type="match status" value="1"/>
</dbReference>
<keyword evidence="1" id="KW-0378">Hydrolase</keyword>
<dbReference type="GO" id="GO:0006598">
    <property type="term" value="P:polyamine catabolic process"/>
    <property type="evidence" value="ECO:0007669"/>
    <property type="project" value="TreeGrafter"/>
</dbReference>
<organism evidence="1 2">
    <name type="scientific">Psychrobacillus soli</name>
    <dbReference type="NCBI Taxonomy" id="1543965"/>
    <lineage>
        <taxon>Bacteria</taxon>
        <taxon>Bacillati</taxon>
        <taxon>Bacillota</taxon>
        <taxon>Bacilli</taxon>
        <taxon>Bacillales</taxon>
        <taxon>Bacillaceae</taxon>
        <taxon>Psychrobacillus</taxon>
    </lineage>
</organism>
<gene>
    <name evidence="1" type="ORF">FG383_02190</name>
</gene>
<dbReference type="CDD" id="cd01745">
    <property type="entry name" value="GATase1_2"/>
    <property type="match status" value="1"/>
</dbReference>
<dbReference type="SUPFAM" id="SSF52317">
    <property type="entry name" value="Class I glutamine amidotransferase-like"/>
    <property type="match status" value="1"/>
</dbReference>
<accession>A0A544TLF1</accession>
<dbReference type="InterPro" id="IPR029062">
    <property type="entry name" value="Class_I_gatase-like"/>
</dbReference>
<dbReference type="OrthoDB" id="9813383at2"/>
<proteinExistence type="predicted"/>
<comment type="caution">
    <text evidence="1">The sequence shown here is derived from an EMBL/GenBank/DDBJ whole genome shotgun (WGS) entry which is preliminary data.</text>
</comment>
<dbReference type="PANTHER" id="PTHR43235">
    <property type="entry name" value="GLUTAMINE AMIDOTRANSFERASE PB2B2.05-RELATED"/>
    <property type="match status" value="1"/>
</dbReference>
<dbReference type="Gene3D" id="3.40.50.880">
    <property type="match status" value="1"/>
</dbReference>
<dbReference type="RefSeq" id="WP_142605209.1">
    <property type="nucleotide sequence ID" value="NZ_VDGG01000003.1"/>
</dbReference>
<protein>
    <submittedName>
        <fullName evidence="1">Gamma-glutamyl-gamma-aminobutyrate hydrolase family protein</fullName>
    </submittedName>
</protein>